<dbReference type="InterPro" id="IPR036849">
    <property type="entry name" value="Enolase-like_C_sf"/>
</dbReference>
<dbReference type="SUPFAM" id="SSF51604">
    <property type="entry name" value="Enolase C-terminal domain-like"/>
    <property type="match status" value="1"/>
</dbReference>
<dbReference type="Proteomes" id="UP000187891">
    <property type="component" value="Unassembled WGS sequence"/>
</dbReference>
<dbReference type="RefSeq" id="WP_077120122.1">
    <property type="nucleotide sequence ID" value="NZ_FMUE01000005.1"/>
</dbReference>
<name>A0A1R3TNU2_9HYPH</name>
<sequence>MAEAPLLKVKDASIFERRFTMRMPFRFGAATVTEAAQIFLSLDVEDAQGRIATGYSAELMVPKWFDKNPALSNADNEQQLRRSVHLAVALSKEAPASTAFGLHAGLEPQHHAQAASEGLNGLIASFGLALVDRAILDALCRLHALPLVDVIRSNLPAIDLSTTPDLDGFDVAGFLKQVIPHKTLYLRHTVGYIDPLTPQEINGPRRDDGLPECLREEIETYGIQYFKLKVSGRPQEDTERLKDIAAVLDRLPGYKATLDGNEQFADEAAVIDLMDRIEKEPALARLRQSLLFVEQPIIRTMALSQPVKTLAKRVALEIDESDGTKDAFLEAREQGYLGVSSKSCKGFYRSFLNKMRVEKWNAETGGGYFMSAEDLTTQAGIAVQQDLALASLLNLGHIERNGHHYVDGMQGASASEDAAWLSAHGDLYRDHQGRARLTMQNGQLSLDTILAAKGLGAAQAAAQATFQTLQEKENAA</sequence>
<organism evidence="1 2">
    <name type="scientific">Agrobacterium rosae</name>
    <dbReference type="NCBI Taxonomy" id="1972867"/>
    <lineage>
        <taxon>Bacteria</taxon>
        <taxon>Pseudomonadati</taxon>
        <taxon>Pseudomonadota</taxon>
        <taxon>Alphaproteobacteria</taxon>
        <taxon>Hyphomicrobiales</taxon>
        <taxon>Rhizobiaceae</taxon>
        <taxon>Rhizobium/Agrobacterium group</taxon>
        <taxon>Agrobacterium</taxon>
    </lineage>
</organism>
<protein>
    <submittedName>
        <fullName evidence="1">L-alanine-DL-glutamate epimerase of enolase superfamily protein</fullName>
    </submittedName>
</protein>
<evidence type="ECO:0000313" key="2">
    <source>
        <dbReference type="Proteomes" id="UP000187891"/>
    </source>
</evidence>
<proteinExistence type="predicted"/>
<dbReference type="STRING" id="1907666.DSM25559_2553"/>
<dbReference type="Gene3D" id="3.20.20.120">
    <property type="entry name" value="Enolase-like C-terminal domain"/>
    <property type="match status" value="1"/>
</dbReference>
<accession>A0A1R3TNU2</accession>
<gene>
    <name evidence="1" type="ORF">DSM25559_2553</name>
</gene>
<reference evidence="2" key="1">
    <citation type="submission" date="2016-10" db="EMBL/GenBank/DDBJ databases">
        <authorList>
            <person name="Wibberg D."/>
        </authorList>
    </citation>
    <scope>NUCLEOTIDE SEQUENCE [LARGE SCALE GENOMIC DNA]</scope>
</reference>
<dbReference type="EMBL" id="FMUE01000005">
    <property type="protein sequence ID" value="SCX24547.1"/>
    <property type="molecule type" value="Genomic_DNA"/>
</dbReference>
<evidence type="ECO:0000313" key="1">
    <source>
        <dbReference type="EMBL" id="SCX24547.1"/>
    </source>
</evidence>
<dbReference type="AlphaFoldDB" id="A0A1R3TNU2"/>